<evidence type="ECO:0000313" key="2">
    <source>
        <dbReference type="Proteomes" id="UP000268014"/>
    </source>
</evidence>
<dbReference type="WBParaSite" id="HPLM_0000385101-mRNA-1">
    <property type="protein sequence ID" value="HPLM_0000385101-mRNA-1"/>
    <property type="gene ID" value="HPLM_0000385101"/>
</dbReference>
<sequence length="60" mass="6489">MIVLGTKYVEGLTCDEVCIGETGRMQGICVKEHLAGKDVDIECKIVDYENEIGAKDIGSV</sequence>
<dbReference type="Proteomes" id="UP000268014">
    <property type="component" value="Unassembled WGS sequence"/>
</dbReference>
<dbReference type="AlphaFoldDB" id="A0A158QK29"/>
<organism evidence="3">
    <name type="scientific">Haemonchus placei</name>
    <name type="common">Barber's pole worm</name>
    <dbReference type="NCBI Taxonomy" id="6290"/>
    <lineage>
        <taxon>Eukaryota</taxon>
        <taxon>Metazoa</taxon>
        <taxon>Ecdysozoa</taxon>
        <taxon>Nematoda</taxon>
        <taxon>Chromadorea</taxon>
        <taxon>Rhabditida</taxon>
        <taxon>Rhabditina</taxon>
        <taxon>Rhabditomorpha</taxon>
        <taxon>Strongyloidea</taxon>
        <taxon>Trichostrongylidae</taxon>
        <taxon>Haemonchus</taxon>
    </lineage>
</organism>
<reference evidence="1 2" key="2">
    <citation type="submission" date="2018-11" db="EMBL/GenBank/DDBJ databases">
        <authorList>
            <consortium name="Pathogen Informatics"/>
        </authorList>
    </citation>
    <scope>NUCLEOTIDE SEQUENCE [LARGE SCALE GENOMIC DNA]</scope>
    <source>
        <strain evidence="1 2">MHpl1</strain>
    </source>
</reference>
<reference evidence="3" key="1">
    <citation type="submission" date="2016-04" db="UniProtKB">
        <authorList>
            <consortium name="WormBaseParasite"/>
        </authorList>
    </citation>
    <scope>IDENTIFICATION</scope>
</reference>
<keyword evidence="2" id="KW-1185">Reference proteome</keyword>
<name>A0A158QK29_HAEPC</name>
<dbReference type="EMBL" id="UZAF01016152">
    <property type="protein sequence ID" value="VDO21822.1"/>
    <property type="molecule type" value="Genomic_DNA"/>
</dbReference>
<gene>
    <name evidence="1" type="ORF">HPLM_LOCUS3843</name>
</gene>
<evidence type="ECO:0000313" key="3">
    <source>
        <dbReference type="WBParaSite" id="HPLM_0000385101-mRNA-1"/>
    </source>
</evidence>
<accession>A0A158QK29</accession>
<protein>
    <submittedName>
        <fullName evidence="3">KOW domain-containing protein</fullName>
    </submittedName>
</protein>
<evidence type="ECO:0000313" key="1">
    <source>
        <dbReference type="EMBL" id="VDO21822.1"/>
    </source>
</evidence>
<proteinExistence type="predicted"/>